<proteinExistence type="predicted"/>
<dbReference type="Proteomes" id="UP001056693">
    <property type="component" value="Unassembled WGS sequence"/>
</dbReference>
<evidence type="ECO:0000313" key="3">
    <source>
        <dbReference type="EMBL" id="MCL3788471.1"/>
    </source>
</evidence>
<dbReference type="PANTHER" id="PTHR30217">
    <property type="entry name" value="PEPTIDASE U32 FAMILY"/>
    <property type="match status" value="1"/>
</dbReference>
<dbReference type="Pfam" id="PF01136">
    <property type="entry name" value="Peptidase_U32"/>
    <property type="match status" value="1"/>
</dbReference>
<comment type="caution">
    <text evidence="3">The sequence shown here is derived from an EMBL/GenBank/DDBJ whole genome shotgun (WGS) entry which is preliminary data.</text>
</comment>
<dbReference type="Pfam" id="PF12392">
    <property type="entry name" value="DUF3656"/>
    <property type="match status" value="1"/>
</dbReference>
<gene>
    <name evidence="3" type="ORF">E2N93_10830</name>
</gene>
<feature type="domain" description="Peptidase U32 collagenase" evidence="2">
    <location>
        <begin position="309"/>
        <end position="421"/>
    </location>
</feature>
<feature type="coiled-coil region" evidence="1">
    <location>
        <begin position="403"/>
        <end position="430"/>
    </location>
</feature>
<evidence type="ECO:0000256" key="1">
    <source>
        <dbReference type="SAM" id="Coils"/>
    </source>
</evidence>
<sequence>MITIMVMENKIEILAPAGSMDSVIAAVRSGADAVYLGEKEFSARSSAHNFDENELKEAVRYCHIHSVKVYVTLNTIVFDDEMQRLKEAVLIAARADVDALIVQNMGVARLARQLVPSMHLHASTQMSVHSYLGVKALYEMGFERVVVSREMSKKELEKAAEIPVELEVFVHGALCMCVSGQCYFSAMLGSRSGNRGACAQPCRLPFSVGKVKDGHALSLKDNSIIPYITQLQEMGVASAKIEGRMKRPEYVSAAVRACKEQRDNGFISDDTAEILKNVFSRTGFTDGYYTGKTGYEMFGYRRKNDVVSADEKLFSKIRQSYKDELSDIAINGTFTAKIGENPTLEITDGTHNIKVTSDFVCQKAEKVALDKTKCETQLKKTGSTAYFFESLSINTEDSLSLPLSVLNAMRREALTQLDDLRAKRHNYKINDIEITAPDTSCVPKGNGIRARMTTAKFSPAFKACELIYVPIYTDNEKLKSLMADGCNIGVEIPRGLFKNEERIAKRLSEVKQLGVNDALCGNLAAVYMAKSENMRVHGSFGLNLVNTYDLLWAEEYGLEDVELSFELTFERINRLGGTIKRGIITYGYLPLMLTVNCPAKSENISCKTCKNNSKMTDRKGEKFPLKCDGICTEVLNCVPLYIPQNEFSTLSTSFYSLRLTVENYVENVESICEFTQNPMLKVKSTRGLYLRGVK</sequence>
<dbReference type="InterPro" id="IPR001539">
    <property type="entry name" value="Peptidase_U32"/>
</dbReference>
<dbReference type="EMBL" id="SNUZ01000016">
    <property type="protein sequence ID" value="MCL3788471.1"/>
    <property type="molecule type" value="Genomic_DNA"/>
</dbReference>
<accession>A0ABT0NJN2</accession>
<evidence type="ECO:0000259" key="2">
    <source>
        <dbReference type="Pfam" id="PF12392"/>
    </source>
</evidence>
<protein>
    <submittedName>
        <fullName evidence="3">U32 family peptidase</fullName>
    </submittedName>
</protein>
<organism evidence="3 4">
    <name type="scientific">Ruminococcus bromii</name>
    <dbReference type="NCBI Taxonomy" id="40518"/>
    <lineage>
        <taxon>Bacteria</taxon>
        <taxon>Bacillati</taxon>
        <taxon>Bacillota</taxon>
        <taxon>Clostridia</taxon>
        <taxon>Eubacteriales</taxon>
        <taxon>Oscillospiraceae</taxon>
        <taxon>Ruminococcus</taxon>
    </lineage>
</organism>
<reference evidence="3 4" key="1">
    <citation type="submission" date="2019-03" db="EMBL/GenBank/DDBJ databases">
        <authorList>
            <person name="Molinero N."/>
            <person name="Sanchez B."/>
            <person name="Walker A."/>
            <person name="Duncan S."/>
            <person name="Delgado S."/>
            <person name="Margolles A."/>
        </authorList>
    </citation>
    <scope>NUCLEOTIDE SEQUENCE [LARGE SCALE GENOMIC DNA]</scope>
    <source>
        <strain evidence="3 4">IPLA60002</strain>
    </source>
</reference>
<dbReference type="PANTHER" id="PTHR30217:SF10">
    <property type="entry name" value="23S RRNA 5-HYDROXYCYTIDINE C2501 SYNTHASE"/>
    <property type="match status" value="1"/>
</dbReference>
<keyword evidence="1" id="KW-0175">Coiled coil</keyword>
<keyword evidence="4" id="KW-1185">Reference proteome</keyword>
<name>A0ABT0NJN2_9FIRM</name>
<dbReference type="InterPro" id="IPR020988">
    <property type="entry name" value="Pept_U32_collagenase"/>
</dbReference>
<evidence type="ECO:0000313" key="4">
    <source>
        <dbReference type="Proteomes" id="UP001056693"/>
    </source>
</evidence>
<dbReference type="InterPro" id="IPR051454">
    <property type="entry name" value="RNA/ubiquinone_mod_enzymes"/>
</dbReference>